<feature type="chain" id="PRO_5011749810" evidence="1">
    <location>
        <begin position="20"/>
        <end position="753"/>
    </location>
</feature>
<evidence type="ECO:0000259" key="2">
    <source>
        <dbReference type="PROSITE" id="PS51782"/>
    </source>
</evidence>
<dbReference type="Gene3D" id="1.20.1600.10">
    <property type="entry name" value="Outer membrane efflux proteins (OEP)"/>
    <property type="match status" value="1"/>
</dbReference>
<evidence type="ECO:0000256" key="1">
    <source>
        <dbReference type="SAM" id="SignalP"/>
    </source>
</evidence>
<dbReference type="Gene3D" id="3.10.350.10">
    <property type="entry name" value="LysM domain"/>
    <property type="match status" value="1"/>
</dbReference>
<dbReference type="Proteomes" id="UP000199437">
    <property type="component" value="Unassembled WGS sequence"/>
</dbReference>
<gene>
    <name evidence="3" type="ORF">SAMN05216290_3800</name>
</gene>
<dbReference type="SMART" id="SM00257">
    <property type="entry name" value="LysM"/>
    <property type="match status" value="1"/>
</dbReference>
<keyword evidence="4" id="KW-1185">Reference proteome</keyword>
<dbReference type="PROSITE" id="PS51782">
    <property type="entry name" value="LYSM"/>
    <property type="match status" value="1"/>
</dbReference>
<dbReference type="CDD" id="cd00118">
    <property type="entry name" value="LysM"/>
    <property type="match status" value="1"/>
</dbReference>
<dbReference type="InterPro" id="IPR018392">
    <property type="entry name" value="LysM"/>
</dbReference>
<feature type="domain" description="LysM" evidence="2">
    <location>
        <begin position="26"/>
        <end position="69"/>
    </location>
</feature>
<evidence type="ECO:0000313" key="3">
    <source>
        <dbReference type="EMBL" id="SEW42212.1"/>
    </source>
</evidence>
<dbReference type="RefSeq" id="WP_162844620.1">
    <property type="nucleotide sequence ID" value="NZ_FOIR01000005.1"/>
</dbReference>
<organism evidence="3 4">
    <name type="scientific">Roseivirga pacifica</name>
    <dbReference type="NCBI Taxonomy" id="1267423"/>
    <lineage>
        <taxon>Bacteria</taxon>
        <taxon>Pseudomonadati</taxon>
        <taxon>Bacteroidota</taxon>
        <taxon>Cytophagia</taxon>
        <taxon>Cytophagales</taxon>
        <taxon>Roseivirgaceae</taxon>
        <taxon>Roseivirga</taxon>
    </lineage>
</organism>
<reference evidence="4" key="1">
    <citation type="submission" date="2016-10" db="EMBL/GenBank/DDBJ databases">
        <authorList>
            <person name="Varghese N."/>
            <person name="Submissions S."/>
        </authorList>
    </citation>
    <scope>NUCLEOTIDE SEQUENCE [LARGE SCALE GENOMIC DNA]</scope>
    <source>
        <strain evidence="4">CGMCC 1.12402</strain>
    </source>
</reference>
<accession>A0A1I0RM05</accession>
<dbReference type="AlphaFoldDB" id="A0A1I0RM05"/>
<sequence length="753" mass="86433">MKRLALGILLVILCFNCFAQQDSVAVKHKVALGENLFRISLKYNVKLDKLKQWNSLTSDAIGEGQELIVGYEVANTKPQPSKSSNTLDYLNRLQKLVDQVENLYYLSLAEESEKRDYADTALLNALFSRQYSENAEYQLMNEMNSVMMQALKDDIGLSFYSSFTHNFEPGIFEGEDLFFRTRANVGFDWQLFGSGFLGNKDEAKRLEVENQINSLLESKVARNENYIYSYNYFIYLFNKSQQKYLERRLSMINSFLEIASQMYLVRATPWEQIVKLKGRKEGLENMAKNLANYNKGFDSAYAELNFDRLLDAESLPVLEIIPEMVFSGVESDSLNQSLVALEKQKVDLEYKKTRDLSFRTYVRYNLYDEDLSDIRSYGSVGATFSVPLFKNRRNSELKEKRLAVLSSRLGNQATAINNELMNHYYEYEYTLKQFLEMYGDKELALERLRRELAKDYLQDPSFTPIDAINYLDQLFAIDFELLDLKQKMYLKLLKIYSLMKDNKASDITRVMNLGNFLDKMAGDRAVYAWSATLGKFDPGFLTKYSINNDFSRLFISPGNTDPSTLESLMELAHKSNQKVYRLIGENSFAKDGQSDGLMTIAQSAIEQGYDGIQLDIEPHTFDDWDNNKEGYLANLSAAISGVRDIIGDEKQLSVSIPLFYSESFLESVEGIVDEFILMCYERPEVEFIVAQISQEVALNQDKVTLALRTDDFSDRIELEDFVKKLIDATGIDRIVIHDLGSLISLDQETIMGN</sequence>
<dbReference type="InterPro" id="IPR017853">
    <property type="entry name" value="GH"/>
</dbReference>
<dbReference type="EMBL" id="FOIR01000005">
    <property type="protein sequence ID" value="SEW42212.1"/>
    <property type="molecule type" value="Genomic_DNA"/>
</dbReference>
<dbReference type="SUPFAM" id="SSF51445">
    <property type="entry name" value="(Trans)glycosidases"/>
    <property type="match status" value="1"/>
</dbReference>
<name>A0A1I0RM05_9BACT</name>
<dbReference type="SUPFAM" id="SSF54106">
    <property type="entry name" value="LysM domain"/>
    <property type="match status" value="1"/>
</dbReference>
<feature type="signal peptide" evidence="1">
    <location>
        <begin position="1"/>
        <end position="19"/>
    </location>
</feature>
<dbReference type="Gene3D" id="3.20.20.80">
    <property type="entry name" value="Glycosidases"/>
    <property type="match status" value="1"/>
</dbReference>
<dbReference type="Pfam" id="PF01476">
    <property type="entry name" value="LysM"/>
    <property type="match status" value="1"/>
</dbReference>
<dbReference type="InterPro" id="IPR036779">
    <property type="entry name" value="LysM_dom_sf"/>
</dbReference>
<protein>
    <submittedName>
        <fullName evidence="3">Outer membrane protein TolC</fullName>
    </submittedName>
</protein>
<keyword evidence="1" id="KW-0732">Signal</keyword>
<proteinExistence type="predicted"/>
<evidence type="ECO:0000313" key="4">
    <source>
        <dbReference type="Proteomes" id="UP000199437"/>
    </source>
</evidence>
<dbReference type="GeneID" id="99988466"/>
<dbReference type="SUPFAM" id="SSF56954">
    <property type="entry name" value="Outer membrane efflux proteins (OEP)"/>
    <property type="match status" value="1"/>
</dbReference>
<dbReference type="STRING" id="1267423.SAMN05216290_3800"/>